<dbReference type="GO" id="GO:0097367">
    <property type="term" value="F:carbohydrate derivative binding"/>
    <property type="evidence" value="ECO:0007669"/>
    <property type="project" value="InterPro"/>
</dbReference>
<keyword evidence="3" id="KW-0804">Transcription</keyword>
<dbReference type="InterPro" id="IPR009057">
    <property type="entry name" value="Homeodomain-like_sf"/>
</dbReference>
<dbReference type="EMBL" id="AZCU01000002">
    <property type="protein sequence ID" value="KRK26604.1"/>
    <property type="molecule type" value="Genomic_DNA"/>
</dbReference>
<dbReference type="RefSeq" id="WP_056952287.1">
    <property type="nucleotide sequence ID" value="NZ_AZCU01000002.1"/>
</dbReference>
<dbReference type="InterPro" id="IPR035472">
    <property type="entry name" value="RpiR-like_SIS"/>
</dbReference>
<evidence type="ECO:0000256" key="2">
    <source>
        <dbReference type="ARBA" id="ARBA00023125"/>
    </source>
</evidence>
<sequence length="237" mass="26894">MFSYEQLEKYNETDVAIYRYIVKNMDKVAYMSIRELAHELHVSTSTILRFCVKNGFAGYRDFKQALKNEQQQLTTYEPQSDISELANFFAKTNSAAYEQKLLPAIVALRQASLIIFVGIGSSGSLARYAARCFTNAGKMAFGLEDSKYPVSAFEQQHPVIFALSESGETPELVTLIQHFQQQQCPILSITNQSQSTIAKLSDWNFAYQLTHQRINGNYNLTTQVPVVYVIETLSKRL</sequence>
<protein>
    <submittedName>
        <fullName evidence="6">Transcription regulator</fullName>
    </submittedName>
</protein>
<dbReference type="GO" id="GO:1901135">
    <property type="term" value="P:carbohydrate derivative metabolic process"/>
    <property type="evidence" value="ECO:0007669"/>
    <property type="project" value="InterPro"/>
</dbReference>
<keyword evidence="1" id="KW-0805">Transcription regulation</keyword>
<comment type="caution">
    <text evidence="6">The sequence shown here is derived from an EMBL/GenBank/DDBJ whole genome shotgun (WGS) entry which is preliminary data.</text>
</comment>
<evidence type="ECO:0000256" key="3">
    <source>
        <dbReference type="ARBA" id="ARBA00023163"/>
    </source>
</evidence>
<dbReference type="InterPro" id="IPR036388">
    <property type="entry name" value="WH-like_DNA-bd_sf"/>
</dbReference>
<dbReference type="GO" id="GO:0003677">
    <property type="term" value="F:DNA binding"/>
    <property type="evidence" value="ECO:0007669"/>
    <property type="project" value="UniProtKB-KW"/>
</dbReference>
<dbReference type="AlphaFoldDB" id="A0A837RET3"/>
<proteinExistence type="predicted"/>
<dbReference type="GeneID" id="49394161"/>
<dbReference type="Pfam" id="PF01380">
    <property type="entry name" value="SIS"/>
    <property type="match status" value="1"/>
</dbReference>
<evidence type="ECO:0000313" key="6">
    <source>
        <dbReference type="EMBL" id="KRK26604.1"/>
    </source>
</evidence>
<reference evidence="6 7" key="1">
    <citation type="journal article" date="2015" name="Genome Announc.">
        <title>Expanding the biotechnology potential of lactobacilli through comparative genomics of 213 strains and associated genera.</title>
        <authorList>
            <person name="Sun Z."/>
            <person name="Harris H.M."/>
            <person name="McCann A."/>
            <person name="Guo C."/>
            <person name="Argimon S."/>
            <person name="Zhang W."/>
            <person name="Yang X."/>
            <person name="Jeffery I.B."/>
            <person name="Cooney J.C."/>
            <person name="Kagawa T.F."/>
            <person name="Liu W."/>
            <person name="Song Y."/>
            <person name="Salvetti E."/>
            <person name="Wrobel A."/>
            <person name="Rasinkangas P."/>
            <person name="Parkhill J."/>
            <person name="Rea M.C."/>
            <person name="O'Sullivan O."/>
            <person name="Ritari J."/>
            <person name="Douillard F.P."/>
            <person name="Paul Ross R."/>
            <person name="Yang R."/>
            <person name="Briner A.E."/>
            <person name="Felis G.E."/>
            <person name="de Vos W.M."/>
            <person name="Barrangou R."/>
            <person name="Klaenhammer T.R."/>
            <person name="Caufield P.W."/>
            <person name="Cui Y."/>
            <person name="Zhang H."/>
            <person name="O'Toole P.W."/>
        </authorList>
    </citation>
    <scope>NUCLEOTIDE SEQUENCE [LARGE SCALE GENOMIC DNA]</scope>
    <source>
        <strain evidence="6 7">DSM 20314</strain>
    </source>
</reference>
<keyword evidence="2" id="KW-0238">DNA-binding</keyword>
<feature type="domain" description="HTH rpiR-type" evidence="4">
    <location>
        <begin position="1"/>
        <end position="73"/>
    </location>
</feature>
<dbReference type="Gene3D" id="1.10.10.10">
    <property type="entry name" value="Winged helix-like DNA-binding domain superfamily/Winged helix DNA-binding domain"/>
    <property type="match status" value="1"/>
</dbReference>
<dbReference type="InterPro" id="IPR000281">
    <property type="entry name" value="HTH_RpiR"/>
</dbReference>
<dbReference type="SUPFAM" id="SSF46689">
    <property type="entry name" value="Homeodomain-like"/>
    <property type="match status" value="1"/>
</dbReference>
<accession>A0A837RET3</accession>
<dbReference type="PROSITE" id="PS51464">
    <property type="entry name" value="SIS"/>
    <property type="match status" value="1"/>
</dbReference>
<dbReference type="InterPro" id="IPR047640">
    <property type="entry name" value="RpiR-like"/>
</dbReference>
<name>A0A837RET3_LACPE</name>
<dbReference type="PANTHER" id="PTHR30514:SF1">
    <property type="entry name" value="HTH-TYPE TRANSCRIPTIONAL REGULATOR HEXR-RELATED"/>
    <property type="match status" value="1"/>
</dbReference>
<evidence type="ECO:0000259" key="4">
    <source>
        <dbReference type="PROSITE" id="PS51071"/>
    </source>
</evidence>
<feature type="domain" description="SIS" evidence="5">
    <location>
        <begin position="104"/>
        <end position="237"/>
    </location>
</feature>
<dbReference type="InterPro" id="IPR046348">
    <property type="entry name" value="SIS_dom_sf"/>
</dbReference>
<dbReference type="Pfam" id="PF01418">
    <property type="entry name" value="HTH_6"/>
    <property type="match status" value="1"/>
</dbReference>
<dbReference type="Gene3D" id="3.40.50.10490">
    <property type="entry name" value="Glucose-6-phosphate isomerase like protein, domain 1"/>
    <property type="match status" value="1"/>
</dbReference>
<dbReference type="CDD" id="cd05013">
    <property type="entry name" value="SIS_RpiR"/>
    <property type="match status" value="1"/>
</dbReference>
<dbReference type="Proteomes" id="UP000051020">
    <property type="component" value="Unassembled WGS sequence"/>
</dbReference>
<gene>
    <name evidence="6" type="ORF">FD24_GL001401</name>
</gene>
<organism evidence="6 7">
    <name type="scientific">Lactiplantibacillus pentosus DSM 20314</name>
    <dbReference type="NCBI Taxonomy" id="1423791"/>
    <lineage>
        <taxon>Bacteria</taxon>
        <taxon>Bacillati</taxon>
        <taxon>Bacillota</taxon>
        <taxon>Bacilli</taxon>
        <taxon>Lactobacillales</taxon>
        <taxon>Lactobacillaceae</taxon>
        <taxon>Lactiplantibacillus</taxon>
    </lineage>
</organism>
<dbReference type="PROSITE" id="PS51071">
    <property type="entry name" value="HTH_RPIR"/>
    <property type="match status" value="1"/>
</dbReference>
<evidence type="ECO:0000256" key="1">
    <source>
        <dbReference type="ARBA" id="ARBA00023015"/>
    </source>
</evidence>
<evidence type="ECO:0000259" key="5">
    <source>
        <dbReference type="PROSITE" id="PS51464"/>
    </source>
</evidence>
<dbReference type="PANTHER" id="PTHR30514">
    <property type="entry name" value="GLUCOKINASE"/>
    <property type="match status" value="1"/>
</dbReference>
<evidence type="ECO:0000313" key="7">
    <source>
        <dbReference type="Proteomes" id="UP000051020"/>
    </source>
</evidence>
<dbReference type="SUPFAM" id="SSF53697">
    <property type="entry name" value="SIS domain"/>
    <property type="match status" value="1"/>
</dbReference>
<dbReference type="GO" id="GO:0003700">
    <property type="term" value="F:DNA-binding transcription factor activity"/>
    <property type="evidence" value="ECO:0007669"/>
    <property type="project" value="InterPro"/>
</dbReference>
<dbReference type="InterPro" id="IPR001347">
    <property type="entry name" value="SIS_dom"/>
</dbReference>